<dbReference type="PANTHER" id="PTHR43382:SF3">
    <property type="entry name" value="PROLINE--TRNA LIGASE, CHLOROPLASTIC_MITOCHONDRIAL"/>
    <property type="match status" value="1"/>
</dbReference>
<dbReference type="InterPro" id="IPR004154">
    <property type="entry name" value="Anticodon-bd"/>
</dbReference>
<keyword evidence="4" id="KW-1185">Reference proteome</keyword>
<dbReference type="SUPFAM" id="SSF52954">
    <property type="entry name" value="Class II aaRS ABD-related"/>
    <property type="match status" value="1"/>
</dbReference>
<dbReference type="SMART" id="SM00946">
    <property type="entry name" value="ProRS-C_1"/>
    <property type="match status" value="1"/>
</dbReference>
<accession>A0ABQ7FXM7</accession>
<dbReference type="EC" id="6.1.1.15" evidence="1"/>
<dbReference type="Gene3D" id="3.30.930.10">
    <property type="entry name" value="Bira Bifunctional Protein, Domain 2"/>
    <property type="match status" value="1"/>
</dbReference>
<dbReference type="InterPro" id="IPR017449">
    <property type="entry name" value="Pro-tRNA_synth_II"/>
</dbReference>
<dbReference type="Proteomes" id="UP000815325">
    <property type="component" value="Unassembled WGS sequence"/>
</dbReference>
<protein>
    <recommendedName>
        <fullName evidence="1">proline--tRNA ligase</fullName>
        <ecNumber evidence="1">6.1.1.15</ecNumber>
    </recommendedName>
</protein>
<dbReference type="EMBL" id="MU070595">
    <property type="protein sequence ID" value="KAF5827093.1"/>
    <property type="molecule type" value="Genomic_DNA"/>
</dbReference>
<gene>
    <name evidence="3" type="ORF">DUNSADRAFT_1360</name>
</gene>
<comment type="caution">
    <text evidence="3">The sequence shown here is derived from an EMBL/GenBank/DDBJ whole genome shotgun (WGS) entry which is preliminary data.</text>
</comment>
<dbReference type="SUPFAM" id="SSF55681">
    <property type="entry name" value="Class II aaRS and biotin synthetases"/>
    <property type="match status" value="1"/>
</dbReference>
<dbReference type="InterPro" id="IPR036621">
    <property type="entry name" value="Anticodon-bd_dom_sf"/>
</dbReference>
<dbReference type="PANTHER" id="PTHR43382">
    <property type="entry name" value="PROLYL-TRNA SYNTHETASE"/>
    <property type="match status" value="1"/>
</dbReference>
<dbReference type="Gene3D" id="3.30.110.30">
    <property type="entry name" value="C-terminal domain of ProRS"/>
    <property type="match status" value="1"/>
</dbReference>
<dbReference type="SUPFAM" id="SSF64586">
    <property type="entry name" value="C-terminal domain of ProRS"/>
    <property type="match status" value="1"/>
</dbReference>
<feature type="domain" description="Proline-tRNA ligase class II C-terminal" evidence="2">
    <location>
        <begin position="268"/>
        <end position="334"/>
    </location>
</feature>
<name>A0ABQ7FXM7_DUNSA</name>
<evidence type="ECO:0000313" key="3">
    <source>
        <dbReference type="EMBL" id="KAF5827093.1"/>
    </source>
</evidence>
<evidence type="ECO:0000313" key="4">
    <source>
        <dbReference type="Proteomes" id="UP000815325"/>
    </source>
</evidence>
<dbReference type="Gene3D" id="3.40.50.800">
    <property type="entry name" value="Anticodon-binding domain"/>
    <property type="match status" value="1"/>
</dbReference>
<dbReference type="InterPro" id="IPR045864">
    <property type="entry name" value="aa-tRNA-synth_II/BPL/LPL"/>
</dbReference>
<evidence type="ECO:0000259" key="2">
    <source>
        <dbReference type="SMART" id="SM00946"/>
    </source>
</evidence>
<dbReference type="CDD" id="cd00862">
    <property type="entry name" value="ProRS_anticodon_zinc"/>
    <property type="match status" value="1"/>
</dbReference>
<reference evidence="3" key="1">
    <citation type="submission" date="2017-08" db="EMBL/GenBank/DDBJ databases">
        <authorList>
            <person name="Polle J.E."/>
            <person name="Barry K."/>
            <person name="Cushman J."/>
            <person name="Schmutz J."/>
            <person name="Tran D."/>
            <person name="Hathwaick L.T."/>
            <person name="Yim W.C."/>
            <person name="Jenkins J."/>
            <person name="Mckie-Krisberg Z.M."/>
            <person name="Prochnik S."/>
            <person name="Lindquist E."/>
            <person name="Dockter R.B."/>
            <person name="Adam C."/>
            <person name="Molina H."/>
            <person name="Bunkerborg J."/>
            <person name="Jin E."/>
            <person name="Buchheim M."/>
            <person name="Magnuson J."/>
        </authorList>
    </citation>
    <scope>NUCLEOTIDE SEQUENCE</scope>
    <source>
        <strain evidence="3">CCAP 19/18</strain>
    </source>
</reference>
<dbReference type="InterPro" id="IPR016061">
    <property type="entry name" value="Pro-tRNA_ligase_II_C"/>
</dbReference>
<proteinExistence type="predicted"/>
<dbReference type="InterPro" id="IPR004499">
    <property type="entry name" value="Pro-tRNA-ligase_IIa_arc-type"/>
</dbReference>
<evidence type="ECO:0000256" key="1">
    <source>
        <dbReference type="ARBA" id="ARBA00012831"/>
    </source>
</evidence>
<dbReference type="Pfam" id="PF03129">
    <property type="entry name" value="HGTP_anticodon"/>
    <property type="match status" value="1"/>
</dbReference>
<dbReference type="Pfam" id="PF09180">
    <property type="entry name" value="ProRS-C_1"/>
    <property type="match status" value="1"/>
</dbReference>
<organism evidence="3 4">
    <name type="scientific">Dunaliella salina</name>
    <name type="common">Green alga</name>
    <name type="synonym">Protococcus salinus</name>
    <dbReference type="NCBI Taxonomy" id="3046"/>
    <lineage>
        <taxon>Eukaryota</taxon>
        <taxon>Viridiplantae</taxon>
        <taxon>Chlorophyta</taxon>
        <taxon>core chlorophytes</taxon>
        <taxon>Chlorophyceae</taxon>
        <taxon>CS clade</taxon>
        <taxon>Chlamydomonadales</taxon>
        <taxon>Dunaliellaceae</taxon>
        <taxon>Dunaliella</taxon>
    </lineage>
</organism>
<sequence>MMALKGKSTAAALCHSTSHPDTGLWYPFPRHRCSAKVRAPKHMCHSTYPSVGFKHPTPGQRMAARSKCIEAASEAAVFHTTPRPIHMQAFGTQFLDSDGQQKHVHQSSWGVSTRLVGGLIMTHGDDKGLRLPPHIAPIQVVMIPIVKKEADRTAVMESITQLESAARSAGIRVKVDADERQTPGWKYNHWEMRGVPLRVEVGPRDVESKTCVVARRDKPGKEGKQMGVSAEPSAFVAHINNMLEEVQAGLLNDATAFREAHIVDVASYEDLKQAISAGKWARGGWSGSDADEKRVKEETQATLRCFPFDQPAGPHTCFMTGQPAPEVAIFAKSY</sequence>